<name>A0A2K8ZB73_9BACT</name>
<dbReference type="Gene3D" id="2.60.120.10">
    <property type="entry name" value="Jelly Rolls"/>
    <property type="match status" value="1"/>
</dbReference>
<feature type="domain" description="Cyclic nucleotide-binding" evidence="1">
    <location>
        <begin position="30"/>
        <end position="116"/>
    </location>
</feature>
<dbReference type="KEGG" id="spir:CWM47_00145"/>
<dbReference type="Pfam" id="PF00027">
    <property type="entry name" value="cNMP_binding"/>
    <property type="match status" value="1"/>
</dbReference>
<accession>A0A2K8ZB73</accession>
<evidence type="ECO:0000313" key="3">
    <source>
        <dbReference type="Proteomes" id="UP000232883"/>
    </source>
</evidence>
<reference evidence="2 3" key="1">
    <citation type="submission" date="2017-11" db="EMBL/GenBank/DDBJ databases">
        <title>Taxonomic description and genome sequences of Spirosoma HA7 sp. nov., isolated from pollen microhabitat of Corylus avellana.</title>
        <authorList>
            <person name="Ambika Manirajan B."/>
            <person name="Suarez C."/>
            <person name="Ratering S."/>
            <person name="Geissler-Plaum R."/>
            <person name="Cardinale M."/>
            <person name="Sylvia S."/>
        </authorList>
    </citation>
    <scope>NUCLEOTIDE SEQUENCE [LARGE SCALE GENOMIC DNA]</scope>
    <source>
        <strain evidence="2 3">HA7</strain>
    </source>
</reference>
<dbReference type="CDD" id="cd00038">
    <property type="entry name" value="CAP_ED"/>
    <property type="match status" value="1"/>
</dbReference>
<dbReference type="EMBL" id="CP025096">
    <property type="protein sequence ID" value="AUD07095.1"/>
    <property type="molecule type" value="Genomic_DNA"/>
</dbReference>
<sequence length="194" mass="22741">MFDLLFQHIQQHVILSKDEQAFIKTQFIPKKLRRRQYFLQAGDVCEYTAFVNKGCLRSYMVDDTGEEHILQFAMENHWISDIQSFQTQTPSNHNIDALEDSELLLMSVTASETLMNQVPKMERYIRILQQNNLVATQARVELIMSRTGEVRYLSLLEQYPTLFQRVPQHMIASYLGLKPETLSRIRKRISQQTG</sequence>
<evidence type="ECO:0000313" key="2">
    <source>
        <dbReference type="EMBL" id="AUD07095.1"/>
    </source>
</evidence>
<dbReference type="InterPro" id="IPR000595">
    <property type="entry name" value="cNMP-bd_dom"/>
</dbReference>
<dbReference type="InterPro" id="IPR014710">
    <property type="entry name" value="RmlC-like_jellyroll"/>
</dbReference>
<keyword evidence="3" id="KW-1185">Reference proteome</keyword>
<dbReference type="InterPro" id="IPR018490">
    <property type="entry name" value="cNMP-bd_dom_sf"/>
</dbReference>
<dbReference type="SUPFAM" id="SSF51206">
    <property type="entry name" value="cAMP-binding domain-like"/>
    <property type="match status" value="1"/>
</dbReference>
<evidence type="ECO:0000259" key="1">
    <source>
        <dbReference type="Pfam" id="PF00027"/>
    </source>
</evidence>
<dbReference type="AlphaFoldDB" id="A0A2K8ZB73"/>
<protein>
    <submittedName>
        <fullName evidence="2">Cyclic nucleotide-binding protein</fullName>
    </submittedName>
</protein>
<proteinExistence type="predicted"/>
<dbReference type="RefSeq" id="WP_100993663.1">
    <property type="nucleotide sequence ID" value="NZ_CP025096.1"/>
</dbReference>
<dbReference type="OrthoDB" id="1933280at2"/>
<dbReference type="Proteomes" id="UP000232883">
    <property type="component" value="Chromosome"/>
</dbReference>
<organism evidence="2 3">
    <name type="scientific">Spirosoma pollinicola</name>
    <dbReference type="NCBI Taxonomy" id="2057025"/>
    <lineage>
        <taxon>Bacteria</taxon>
        <taxon>Pseudomonadati</taxon>
        <taxon>Bacteroidota</taxon>
        <taxon>Cytophagia</taxon>
        <taxon>Cytophagales</taxon>
        <taxon>Cytophagaceae</taxon>
        <taxon>Spirosoma</taxon>
    </lineage>
</organism>
<gene>
    <name evidence="2" type="ORF">CWM47_00145</name>
</gene>